<dbReference type="PROSITE" id="PS51873">
    <property type="entry name" value="TRIAD"/>
    <property type="match status" value="1"/>
</dbReference>
<protein>
    <recommendedName>
        <fullName evidence="3">RBR-type E3 ubiquitin transferase</fullName>
        <ecNumber evidence="3">2.3.2.31</ecNumber>
    </recommendedName>
</protein>
<reference evidence="15" key="1">
    <citation type="journal article" date="2011" name="Genome Biol.">
        <title>Comparative genomics of the social amoebae Dictyostelium discoideum and Dictyostelium purpureum.</title>
        <authorList>
            <consortium name="US DOE Joint Genome Institute (JGI-PGF)"/>
            <person name="Sucgang R."/>
            <person name="Kuo A."/>
            <person name="Tian X."/>
            <person name="Salerno W."/>
            <person name="Parikh A."/>
            <person name="Feasley C.L."/>
            <person name="Dalin E."/>
            <person name="Tu H."/>
            <person name="Huang E."/>
            <person name="Barry K."/>
            <person name="Lindquist E."/>
            <person name="Shapiro H."/>
            <person name="Bruce D."/>
            <person name="Schmutz J."/>
            <person name="Salamov A."/>
            <person name="Fey P."/>
            <person name="Gaudet P."/>
            <person name="Anjard C."/>
            <person name="Babu M.M."/>
            <person name="Basu S."/>
            <person name="Bushmanova Y."/>
            <person name="van der Wel H."/>
            <person name="Katoh-Kurasawa M."/>
            <person name="Dinh C."/>
            <person name="Coutinho P.M."/>
            <person name="Saito T."/>
            <person name="Elias M."/>
            <person name="Schaap P."/>
            <person name="Kay R.R."/>
            <person name="Henrissat B."/>
            <person name="Eichinger L."/>
            <person name="Rivero F."/>
            <person name="Putnam N.H."/>
            <person name="West C.M."/>
            <person name="Loomis W.F."/>
            <person name="Chisholm R.L."/>
            <person name="Shaulsky G."/>
            <person name="Strassmann J.E."/>
            <person name="Queller D.C."/>
            <person name="Kuspa A."/>
            <person name="Grigoriev I.V."/>
        </authorList>
    </citation>
    <scope>NUCLEOTIDE SEQUENCE [LARGE SCALE GENOMIC DNA]</scope>
    <source>
        <strain evidence="15">QSDP1</strain>
    </source>
</reference>
<dbReference type="GO" id="GO:0016567">
    <property type="term" value="P:protein ubiquitination"/>
    <property type="evidence" value="ECO:0007669"/>
    <property type="project" value="InterPro"/>
</dbReference>
<evidence type="ECO:0000256" key="1">
    <source>
        <dbReference type="ARBA" id="ARBA00001798"/>
    </source>
</evidence>
<dbReference type="GO" id="GO:0000151">
    <property type="term" value="C:ubiquitin ligase complex"/>
    <property type="evidence" value="ECO:0000318"/>
    <property type="project" value="GO_Central"/>
</dbReference>
<keyword evidence="9" id="KW-0862">Zinc</keyword>
<evidence type="ECO:0000256" key="2">
    <source>
        <dbReference type="ARBA" id="ARBA00004906"/>
    </source>
</evidence>
<proteinExistence type="predicted"/>
<keyword evidence="11" id="KW-0812">Transmembrane</keyword>
<name>F0ZGK5_DICPU</name>
<evidence type="ECO:0000256" key="7">
    <source>
        <dbReference type="ARBA" id="ARBA00022771"/>
    </source>
</evidence>
<keyword evidence="15" id="KW-1185">Reference proteome</keyword>
<evidence type="ECO:0000256" key="10">
    <source>
        <dbReference type="PROSITE-ProRule" id="PRU00175"/>
    </source>
</evidence>
<evidence type="ECO:0000259" key="13">
    <source>
        <dbReference type="PROSITE" id="PS51873"/>
    </source>
</evidence>
<dbReference type="PROSITE" id="PS50089">
    <property type="entry name" value="ZF_RING_2"/>
    <property type="match status" value="1"/>
</dbReference>
<dbReference type="KEGG" id="dpp:DICPUDRAFT_97421"/>
<dbReference type="PROSITE" id="PS00518">
    <property type="entry name" value="ZF_RING_1"/>
    <property type="match status" value="1"/>
</dbReference>
<dbReference type="InParanoid" id="F0ZGK5"/>
<dbReference type="InterPro" id="IPR001841">
    <property type="entry name" value="Znf_RING"/>
</dbReference>
<evidence type="ECO:0000313" key="15">
    <source>
        <dbReference type="Proteomes" id="UP000001064"/>
    </source>
</evidence>
<sequence>MVDVNSVGSAGSGTWLQFLKEIKNEKPQVEEVISDITSLSDDTNLVYSTIDSSVNNSTNNSRINDISLMDCQTNSISNRNSSSYLSSSQIKDLRNSWIFNEYPDISVFSYENNVRKSSFSQSAPNTPLIGSANSNKEENGYLRKLALKKNRFSMENQDYNTSLKLKMASDEIDKLIFFLNTPRENEDCTIDSEKYNNNKKNNNIQKLSILEEEEDQLPIIEQRDFKRISMGLENINQNIIGDNLEGFIDISETFMKMKENDFVNINQDGANKITDEKTINGKNQQENNFLGKIEIIKQDHLFINNEIKMDPLIEISIESDVLEECPICCLDIEGLHNVFTFSPCQHRYCVDCIRKYFTDLIFRQMEIQCPDPKCDSIVHDLKIKDLVGNVIYKRFEVYKYFKNTKTDNIIFCAECQNPIPYKSLATMSSTPSKNTVSCDSCKAEHCIECFTLSHPDKNCKENQKCIRESLSPDDLKTINCFLCLEPHDHNLSMHVHGPKYQEENPVLLDNLNYVNRYQKRKKAKTIAKNVLIAGGVIVAAPICVAAAAVAAVPLLIYVLAKKNKKKKKDKQNMKYEEWASNEFKRRAQNGLEISPYIEQAAINYAQRKNKK</sequence>
<accession>F0ZGK5</accession>
<feature type="domain" description="RING-type" evidence="12">
    <location>
        <begin position="325"/>
        <end position="373"/>
    </location>
</feature>
<dbReference type="RefSeq" id="XP_003286546.1">
    <property type="nucleotide sequence ID" value="XM_003286498.1"/>
</dbReference>
<keyword evidence="7 10" id="KW-0863">Zinc-finger</keyword>
<keyword evidence="11" id="KW-0472">Membrane</keyword>
<dbReference type="eggNOG" id="KOG1815">
    <property type="taxonomic scope" value="Eukaryota"/>
</dbReference>
<evidence type="ECO:0000259" key="12">
    <source>
        <dbReference type="PROSITE" id="PS50089"/>
    </source>
</evidence>
<evidence type="ECO:0000256" key="3">
    <source>
        <dbReference type="ARBA" id="ARBA00012251"/>
    </source>
</evidence>
<evidence type="ECO:0000256" key="11">
    <source>
        <dbReference type="SAM" id="Phobius"/>
    </source>
</evidence>
<dbReference type="GO" id="GO:0031624">
    <property type="term" value="F:ubiquitin conjugating enzyme binding"/>
    <property type="evidence" value="ECO:0000318"/>
    <property type="project" value="GO_Central"/>
</dbReference>
<keyword evidence="11" id="KW-1133">Transmembrane helix</keyword>
<evidence type="ECO:0000256" key="5">
    <source>
        <dbReference type="ARBA" id="ARBA00022723"/>
    </source>
</evidence>
<dbReference type="Proteomes" id="UP000001064">
    <property type="component" value="Unassembled WGS sequence"/>
</dbReference>
<evidence type="ECO:0000256" key="4">
    <source>
        <dbReference type="ARBA" id="ARBA00022679"/>
    </source>
</evidence>
<keyword evidence="8" id="KW-0833">Ubl conjugation pathway</keyword>
<dbReference type="OMA" id="CQNPIPY"/>
<keyword evidence="5" id="KW-0479">Metal-binding</keyword>
<dbReference type="AlphaFoldDB" id="F0ZGK5"/>
<evidence type="ECO:0000256" key="9">
    <source>
        <dbReference type="ARBA" id="ARBA00022833"/>
    </source>
</evidence>
<dbReference type="OrthoDB" id="20448at2759"/>
<dbReference type="STRING" id="5786.F0ZGK5"/>
<dbReference type="FunCoup" id="F0ZGK5">
    <property type="interactions" value="4"/>
</dbReference>
<comment type="catalytic activity">
    <reaction evidence="1">
        <text>[E2 ubiquitin-conjugating enzyme]-S-ubiquitinyl-L-cysteine + [acceptor protein]-L-lysine = [E2 ubiquitin-conjugating enzyme]-L-cysteine + [acceptor protein]-N(6)-ubiquitinyl-L-lysine.</text>
        <dbReference type="EC" id="2.3.2.31"/>
    </reaction>
</comment>
<organism evidence="14 15">
    <name type="scientific">Dictyostelium purpureum</name>
    <name type="common">Slime mold</name>
    <dbReference type="NCBI Taxonomy" id="5786"/>
    <lineage>
        <taxon>Eukaryota</taxon>
        <taxon>Amoebozoa</taxon>
        <taxon>Evosea</taxon>
        <taxon>Eumycetozoa</taxon>
        <taxon>Dictyostelia</taxon>
        <taxon>Dictyosteliales</taxon>
        <taxon>Dictyosteliaceae</taxon>
        <taxon>Dictyostelium</taxon>
    </lineage>
</organism>
<dbReference type="InterPro" id="IPR031127">
    <property type="entry name" value="E3_UB_ligase_RBR"/>
</dbReference>
<dbReference type="VEuPathDB" id="AmoebaDB:DICPUDRAFT_97421"/>
<dbReference type="FunFam" id="3.30.40.10:FF:000424">
    <property type="entry name" value="RBR-type E3 ubiquitin transferase"/>
    <property type="match status" value="1"/>
</dbReference>
<evidence type="ECO:0000256" key="8">
    <source>
        <dbReference type="ARBA" id="ARBA00022786"/>
    </source>
</evidence>
<dbReference type="InterPro" id="IPR017907">
    <property type="entry name" value="Znf_RING_CS"/>
</dbReference>
<dbReference type="GO" id="GO:0006511">
    <property type="term" value="P:ubiquitin-dependent protein catabolic process"/>
    <property type="evidence" value="ECO:0000318"/>
    <property type="project" value="GO_Central"/>
</dbReference>
<dbReference type="GO" id="GO:0005737">
    <property type="term" value="C:cytoplasm"/>
    <property type="evidence" value="ECO:0000318"/>
    <property type="project" value="GO_Central"/>
</dbReference>
<comment type="pathway">
    <text evidence="2">Protein modification; protein ubiquitination.</text>
</comment>
<keyword evidence="6" id="KW-0677">Repeat</keyword>
<dbReference type="SUPFAM" id="SSF57850">
    <property type="entry name" value="RING/U-box"/>
    <property type="match status" value="1"/>
</dbReference>
<dbReference type="GO" id="GO:0008270">
    <property type="term" value="F:zinc ion binding"/>
    <property type="evidence" value="ECO:0007669"/>
    <property type="project" value="UniProtKB-KW"/>
</dbReference>
<dbReference type="EC" id="2.3.2.31" evidence="3"/>
<dbReference type="InterPro" id="IPR044066">
    <property type="entry name" value="TRIAD_supradom"/>
</dbReference>
<keyword evidence="4" id="KW-0808">Transferase</keyword>
<dbReference type="PANTHER" id="PTHR11685">
    <property type="entry name" value="RBR FAMILY RING FINGER AND IBR DOMAIN-CONTAINING"/>
    <property type="match status" value="1"/>
</dbReference>
<dbReference type="GeneID" id="10503940"/>
<gene>
    <name evidence="14" type="ORF">DICPUDRAFT_97421</name>
</gene>
<evidence type="ECO:0000256" key="6">
    <source>
        <dbReference type="ARBA" id="ARBA00022737"/>
    </source>
</evidence>
<feature type="domain" description="RING-type" evidence="13">
    <location>
        <begin position="321"/>
        <end position="611"/>
    </location>
</feature>
<dbReference type="InterPro" id="IPR013083">
    <property type="entry name" value="Znf_RING/FYVE/PHD"/>
</dbReference>
<dbReference type="GO" id="GO:0061630">
    <property type="term" value="F:ubiquitin protein ligase activity"/>
    <property type="evidence" value="ECO:0000318"/>
    <property type="project" value="GO_Central"/>
</dbReference>
<dbReference type="Gene3D" id="3.30.40.10">
    <property type="entry name" value="Zinc/RING finger domain, C3HC4 (zinc finger)"/>
    <property type="match status" value="1"/>
</dbReference>
<feature type="transmembrane region" description="Helical" evidence="11">
    <location>
        <begin position="530"/>
        <end position="560"/>
    </location>
</feature>
<dbReference type="EMBL" id="GL871013">
    <property type="protein sequence ID" value="EGC36903.1"/>
    <property type="molecule type" value="Genomic_DNA"/>
</dbReference>
<evidence type="ECO:0000313" key="14">
    <source>
        <dbReference type="EMBL" id="EGC36903.1"/>
    </source>
</evidence>